<comment type="caution">
    <text evidence="5">The sequence shown here is derived from an EMBL/GenBank/DDBJ whole genome shotgun (WGS) entry which is preliminary data.</text>
</comment>
<dbReference type="Gene3D" id="1.10.10.10">
    <property type="entry name" value="Winged helix-like DNA-binding domain superfamily/Winged helix DNA-binding domain"/>
    <property type="match status" value="1"/>
</dbReference>
<protein>
    <submittedName>
        <fullName evidence="5">Helix-turn-helix domain-containing protein</fullName>
    </submittedName>
</protein>
<keyword evidence="1" id="KW-0805">Transcription regulation</keyword>
<evidence type="ECO:0000259" key="4">
    <source>
        <dbReference type="PROSITE" id="PS51118"/>
    </source>
</evidence>
<keyword evidence="3" id="KW-0804">Transcription</keyword>
<dbReference type="PANTHER" id="PTHR33204">
    <property type="entry name" value="TRANSCRIPTIONAL REGULATOR, MARR FAMILY"/>
    <property type="match status" value="1"/>
</dbReference>
<dbReference type="RefSeq" id="WP_308712382.1">
    <property type="nucleotide sequence ID" value="NZ_JAVHUY010000009.1"/>
</dbReference>
<dbReference type="InterPro" id="IPR036388">
    <property type="entry name" value="WH-like_DNA-bd_sf"/>
</dbReference>
<evidence type="ECO:0000313" key="6">
    <source>
        <dbReference type="Proteomes" id="UP001230908"/>
    </source>
</evidence>
<dbReference type="SUPFAM" id="SSF46785">
    <property type="entry name" value="Winged helix' DNA-binding domain"/>
    <property type="match status" value="1"/>
</dbReference>
<proteinExistence type="predicted"/>
<evidence type="ECO:0000256" key="2">
    <source>
        <dbReference type="ARBA" id="ARBA00023125"/>
    </source>
</evidence>
<dbReference type="Pfam" id="PF01638">
    <property type="entry name" value="HxlR"/>
    <property type="match status" value="1"/>
</dbReference>
<dbReference type="InterPro" id="IPR036390">
    <property type="entry name" value="WH_DNA-bd_sf"/>
</dbReference>
<accession>A0ABU0ZDS8</accession>
<dbReference type="PANTHER" id="PTHR33204:SF39">
    <property type="entry name" value="TRANSCRIPTIONAL REGULATORY PROTEIN"/>
    <property type="match status" value="1"/>
</dbReference>
<reference evidence="5 6" key="1">
    <citation type="submission" date="2023-08" db="EMBL/GenBank/DDBJ databases">
        <title>Phytohabitans sansha sp. nov., isolated from marine sediment.</title>
        <authorList>
            <person name="Zhao Y."/>
            <person name="Yi K."/>
        </authorList>
    </citation>
    <scope>NUCLEOTIDE SEQUENCE [LARGE SCALE GENOMIC DNA]</scope>
    <source>
        <strain evidence="5 6">ZYX-F-186</strain>
    </source>
</reference>
<keyword evidence="2" id="KW-0238">DNA-binding</keyword>
<keyword evidence="6" id="KW-1185">Reference proteome</keyword>
<gene>
    <name evidence="5" type="ORF">RB614_11305</name>
</gene>
<dbReference type="PROSITE" id="PS51118">
    <property type="entry name" value="HTH_HXLR"/>
    <property type="match status" value="1"/>
</dbReference>
<evidence type="ECO:0000313" key="5">
    <source>
        <dbReference type="EMBL" id="MDQ7905108.1"/>
    </source>
</evidence>
<dbReference type="EMBL" id="JAVHUY010000009">
    <property type="protein sequence ID" value="MDQ7905108.1"/>
    <property type="molecule type" value="Genomic_DNA"/>
</dbReference>
<name>A0ABU0ZDS8_9ACTN</name>
<dbReference type="Proteomes" id="UP001230908">
    <property type="component" value="Unassembled WGS sequence"/>
</dbReference>
<evidence type="ECO:0000256" key="3">
    <source>
        <dbReference type="ARBA" id="ARBA00023163"/>
    </source>
</evidence>
<evidence type="ECO:0000256" key="1">
    <source>
        <dbReference type="ARBA" id="ARBA00023015"/>
    </source>
</evidence>
<feature type="domain" description="HTH hxlR-type" evidence="4">
    <location>
        <begin position="11"/>
        <end position="116"/>
    </location>
</feature>
<sequence>MDSGTNVSATCADERLSSVLRGLRTMIGDKWSLVVIAALVEGEQRFTTILRNIDGISRRMLAKTLRDLERDGLVSRVVHAEVPPRVEYGLTALGRTLLDPIDGLIRWVDEHGHTVLATAPREGQPRTPEDRQPSVTRAMDEAYGDRQVFAENWKAMVRRRRRAVGSALSRVRWRSVGVRSCR</sequence>
<organism evidence="5 6">
    <name type="scientific">Phytohabitans maris</name>
    <dbReference type="NCBI Taxonomy" id="3071409"/>
    <lineage>
        <taxon>Bacteria</taxon>
        <taxon>Bacillati</taxon>
        <taxon>Actinomycetota</taxon>
        <taxon>Actinomycetes</taxon>
        <taxon>Micromonosporales</taxon>
        <taxon>Micromonosporaceae</taxon>
    </lineage>
</organism>
<dbReference type="InterPro" id="IPR002577">
    <property type="entry name" value="HTH_HxlR"/>
</dbReference>